<keyword evidence="2" id="KW-1185">Reference proteome</keyword>
<protein>
    <submittedName>
        <fullName evidence="1">Uncharacterized protein</fullName>
    </submittedName>
</protein>
<dbReference type="Proteomes" id="UP001168821">
    <property type="component" value="Unassembled WGS sequence"/>
</dbReference>
<gene>
    <name evidence="1" type="ORF">Zmor_024089</name>
</gene>
<organism evidence="1 2">
    <name type="scientific">Zophobas morio</name>
    <dbReference type="NCBI Taxonomy" id="2755281"/>
    <lineage>
        <taxon>Eukaryota</taxon>
        <taxon>Metazoa</taxon>
        <taxon>Ecdysozoa</taxon>
        <taxon>Arthropoda</taxon>
        <taxon>Hexapoda</taxon>
        <taxon>Insecta</taxon>
        <taxon>Pterygota</taxon>
        <taxon>Neoptera</taxon>
        <taxon>Endopterygota</taxon>
        <taxon>Coleoptera</taxon>
        <taxon>Polyphaga</taxon>
        <taxon>Cucujiformia</taxon>
        <taxon>Tenebrionidae</taxon>
        <taxon>Zophobas</taxon>
    </lineage>
</organism>
<dbReference type="EMBL" id="JALNTZ010000007">
    <property type="protein sequence ID" value="KAJ3646504.1"/>
    <property type="molecule type" value="Genomic_DNA"/>
</dbReference>
<evidence type="ECO:0000313" key="1">
    <source>
        <dbReference type="EMBL" id="KAJ3646504.1"/>
    </source>
</evidence>
<dbReference type="PANTHER" id="PTHR47326">
    <property type="entry name" value="TRANSPOSABLE ELEMENT TC3 TRANSPOSASE-LIKE PROTEIN"/>
    <property type="match status" value="1"/>
</dbReference>
<dbReference type="AlphaFoldDB" id="A0AA38HZJ3"/>
<evidence type="ECO:0000313" key="2">
    <source>
        <dbReference type="Proteomes" id="UP001168821"/>
    </source>
</evidence>
<name>A0AA38HZJ3_9CUCU</name>
<dbReference type="PANTHER" id="PTHR47326:SF1">
    <property type="entry name" value="HTH PSQ-TYPE DOMAIN-CONTAINING PROTEIN"/>
    <property type="match status" value="1"/>
</dbReference>
<comment type="caution">
    <text evidence="1">The sequence shown here is derived from an EMBL/GenBank/DDBJ whole genome shotgun (WGS) entry which is preliminary data.</text>
</comment>
<accession>A0AA38HZJ3</accession>
<sequence>MVIFFNSERVDMVMLYGVAEGNARLASFPNDAIPCVRTCTSVVQHLRDLGIFKPQTYDRDRERTERILQSEEQILEHAEEEPNISTRRLAAEVGVSQFLVHRTFQEQGLHPYNIEKVQALEPSDLPCRVSNLLRMVVTAMSSTP</sequence>
<proteinExistence type="predicted"/>
<reference evidence="1" key="1">
    <citation type="journal article" date="2023" name="G3 (Bethesda)">
        <title>Whole genome assemblies of Zophobas morio and Tenebrio molitor.</title>
        <authorList>
            <person name="Kaur S."/>
            <person name="Stinson S.A."/>
            <person name="diCenzo G.C."/>
        </authorList>
    </citation>
    <scope>NUCLEOTIDE SEQUENCE</scope>
    <source>
        <strain evidence="1">QUZm001</strain>
    </source>
</reference>